<dbReference type="EMBL" id="LN794158">
    <property type="protein sequence ID" value="CEN56094.1"/>
    <property type="molecule type" value="Genomic_DNA"/>
</dbReference>
<dbReference type="RefSeq" id="WP_045751263.1">
    <property type="nucleotide sequence ID" value="NZ_LN794158.1"/>
</dbReference>
<dbReference type="HOGENOM" id="CLU_122357_0_1_4"/>
<keyword evidence="3" id="KW-1185">Reference proteome</keyword>
<keyword evidence="1" id="KW-1133">Transmembrane helix</keyword>
<organism evidence="2 3">
    <name type="scientific">Candidatus Methylopumilus turicensis</name>
    <dbReference type="NCBI Taxonomy" id="1581680"/>
    <lineage>
        <taxon>Bacteria</taxon>
        <taxon>Pseudomonadati</taxon>
        <taxon>Pseudomonadota</taxon>
        <taxon>Betaproteobacteria</taxon>
        <taxon>Nitrosomonadales</taxon>
        <taxon>Methylophilaceae</taxon>
        <taxon>Candidatus Methylopumilus</taxon>
    </lineage>
</organism>
<protein>
    <recommendedName>
        <fullName evidence="4">Transmembrane protein</fullName>
    </recommendedName>
</protein>
<evidence type="ECO:0000313" key="3">
    <source>
        <dbReference type="Proteomes" id="UP000056322"/>
    </source>
</evidence>
<dbReference type="STRING" id="1581680.BN1209_1053"/>
<reference evidence="3" key="1">
    <citation type="submission" date="2014-12" db="EMBL/GenBank/DDBJ databases">
        <authorList>
            <person name="Salcher M.M."/>
        </authorList>
    </citation>
    <scope>NUCLEOTIDE SEQUENCE [LARGE SCALE GENOMIC DNA]</scope>
    <source>
        <strain evidence="3">MMS-10A-171</strain>
    </source>
</reference>
<sequence length="121" mass="13490">MISRSTQTIQKLRLGASISLIALIILSLAWESILAPIKPQGSQLILKAVPLLLPLFGILNGRRYTYQWASMFILIYFTEGTVRAWADQGLSAKLALVEVLLTSIFFVCTIYYAKLTRQAAN</sequence>
<keyword evidence="1" id="KW-0472">Membrane</keyword>
<evidence type="ECO:0000313" key="2">
    <source>
        <dbReference type="EMBL" id="CEN56094.1"/>
    </source>
</evidence>
<keyword evidence="1" id="KW-0812">Transmembrane</keyword>
<dbReference type="KEGG" id="mbac:BN1209_1053"/>
<evidence type="ECO:0008006" key="4">
    <source>
        <dbReference type="Google" id="ProtNLM"/>
    </source>
</evidence>
<proteinExistence type="predicted"/>
<dbReference type="OrthoDB" id="9181360at2"/>
<evidence type="ECO:0000256" key="1">
    <source>
        <dbReference type="SAM" id="Phobius"/>
    </source>
</evidence>
<feature type="transmembrane region" description="Helical" evidence="1">
    <location>
        <begin position="92"/>
        <end position="113"/>
    </location>
</feature>
<dbReference type="Proteomes" id="UP000056322">
    <property type="component" value="Chromosome 1"/>
</dbReference>
<feature type="transmembrane region" description="Helical" evidence="1">
    <location>
        <begin position="42"/>
        <end position="59"/>
    </location>
</feature>
<dbReference type="AlphaFoldDB" id="A0A0B7IYC3"/>
<name>A0A0B7IYC3_9PROT</name>
<feature type="transmembrane region" description="Helical" evidence="1">
    <location>
        <begin position="12"/>
        <end position="30"/>
    </location>
</feature>
<feature type="transmembrane region" description="Helical" evidence="1">
    <location>
        <begin position="66"/>
        <end position="86"/>
    </location>
</feature>
<accession>A0A0B7IYC3</accession>
<gene>
    <name evidence="2" type="ORF">BN1209_1053</name>
</gene>
<dbReference type="InterPro" id="IPR018643">
    <property type="entry name" value="DUF2069_membrane"/>
</dbReference>
<dbReference type="Pfam" id="PF09842">
    <property type="entry name" value="DUF2069"/>
    <property type="match status" value="1"/>
</dbReference>